<dbReference type="PANTHER" id="PTHR37984">
    <property type="entry name" value="PROTEIN CBG26694"/>
    <property type="match status" value="1"/>
</dbReference>
<reference evidence="2 3" key="1">
    <citation type="submission" date="2023-02" db="EMBL/GenBank/DDBJ databases">
        <title>LHISI_Scaffold_Assembly.</title>
        <authorList>
            <person name="Stuart O.P."/>
            <person name="Cleave R."/>
            <person name="Magrath M.J.L."/>
            <person name="Mikheyev A.S."/>
        </authorList>
    </citation>
    <scope>NUCLEOTIDE SEQUENCE [LARGE SCALE GENOMIC DNA]</scope>
    <source>
        <strain evidence="2">Daus_M_001</strain>
        <tissue evidence="2">Leg muscle</tissue>
    </source>
</reference>
<evidence type="ECO:0000313" key="2">
    <source>
        <dbReference type="EMBL" id="KAJ8897956.1"/>
    </source>
</evidence>
<dbReference type="InterPro" id="IPR012337">
    <property type="entry name" value="RNaseH-like_sf"/>
</dbReference>
<dbReference type="PANTHER" id="PTHR37984:SF5">
    <property type="entry name" value="PROTEIN NYNRIN-LIKE"/>
    <property type="match status" value="1"/>
</dbReference>
<dbReference type="InterPro" id="IPR050951">
    <property type="entry name" value="Retrovirus_Pol_polyprotein"/>
</dbReference>
<dbReference type="CDD" id="cd01647">
    <property type="entry name" value="RT_LTR"/>
    <property type="match status" value="1"/>
</dbReference>
<dbReference type="InterPro" id="IPR043128">
    <property type="entry name" value="Rev_trsase/Diguanyl_cyclase"/>
</dbReference>
<dbReference type="SUPFAM" id="SSF56672">
    <property type="entry name" value="DNA/RNA polymerases"/>
    <property type="match status" value="1"/>
</dbReference>
<organism evidence="2 3">
    <name type="scientific">Dryococelus australis</name>
    <dbReference type="NCBI Taxonomy" id="614101"/>
    <lineage>
        <taxon>Eukaryota</taxon>
        <taxon>Metazoa</taxon>
        <taxon>Ecdysozoa</taxon>
        <taxon>Arthropoda</taxon>
        <taxon>Hexapoda</taxon>
        <taxon>Insecta</taxon>
        <taxon>Pterygota</taxon>
        <taxon>Neoptera</taxon>
        <taxon>Polyneoptera</taxon>
        <taxon>Phasmatodea</taxon>
        <taxon>Verophasmatodea</taxon>
        <taxon>Anareolatae</taxon>
        <taxon>Phasmatidae</taxon>
        <taxon>Eurycanthinae</taxon>
        <taxon>Dryococelus</taxon>
    </lineage>
</organism>
<dbReference type="Gene3D" id="3.30.420.10">
    <property type="entry name" value="Ribonuclease H-like superfamily/Ribonuclease H"/>
    <property type="match status" value="1"/>
</dbReference>
<dbReference type="Proteomes" id="UP001159363">
    <property type="component" value="Chromosome 1"/>
</dbReference>
<sequence length="1112" mass="126635">MDEFRVCIEAVWAEIPQAYIISLFLSMPHRVTAVIAACVGVTNYGGKYVNPSWQGYFSLKNTQGIFRTAWKPIRHKSHSLNPWLLDKELTMMREKLKKRGGGLRVARVASGVMTIIFWHSADKMIESSGYDVGGLHADAQYAMMSGLRARPGASAGETYRVGAFVPCLSGLCDSGISHHQRFLHKEREPYTGAYASDTPGYRRVWFRIEEADSPLQIQTCNGDEHWHFFLSKELEDENGQGVISYQLTRPHQEIAVRWKSHETCMLDVRVPNVHSIYNNDDTSDSNINVCGAQISCFSEKGVKQIEDAGVQLPVLPVPKLKILRVTSRARTFITRHTTIRLEGIGKPNAVALLIVKGLAKENILGTDFLTTYSVKLDFGDMTVSLPKREPNRWEPGDKFASSLSRDIDTHILQVNGANTSYKAREEDIWAAIAAVEAVTSLNRISCALRSKSFQANHFTRYHIQFHKKYMSEAEDREAIPYSNPFVCIQKHDGTVRLCLDARALNKITIKVRESPEQTSKVLRLYRGVKFVSTFDLSCDFRQIPLDTFGICNAIAEFTIYLALTLLDSCASCARSYVDDILITSSTYEEHLEHLNTVLTKLQQVGMTVKLRKSVFCRDELTFLGCILMPTGIKTVLDKLKAITQFPTPKSVKLLSSFLGVIGFYRNYPNKVAQIAVPLFELLKYDQVWRWIEVEQGVFEGLKDLFVREHVINHPVQGQERICIRGELQTIVPSRPLQMVSVDLFGLLPKSKGGIRYIFFLMDIFTKFTQLYAIVNATANRVVSKIKSYMEEVFKPEVVLSNKGTQFTRNADIGSSIYYCFCKSPSGERNPVERCMHTLGATLRTYCSSSQQRWRDLLPLVELVMNHTVHVSMSMTPFEALTGQRSMLLDKVRIPQLSDVLDEKVEILAETRLFSIAEKYKQKLKTSKLSKFDIGSLVLVKTNPKRRFWTNKGNCYGLRDRFIKEFVRWYNIASLRKFYKPVIEARSLVERRHRRSRTTQVNISLWKGGSRLIHRCPVVSGFHSDTILKTQTNSSSKPNTLKYQFMPNTVLAATNLEFWARWDGRVVNSGMSCWDDDSFRRVKSTEGQVVGDVVNFSRWHDVHRQLQGLHDAH</sequence>
<name>A0ABQ9IMS7_9NEOP</name>
<accession>A0ABQ9IMS7</accession>
<gene>
    <name evidence="2" type="ORF">PR048_003314</name>
</gene>
<dbReference type="InterPro" id="IPR001584">
    <property type="entry name" value="Integrase_cat-core"/>
</dbReference>
<protein>
    <recommendedName>
        <fullName evidence="1">Integrase catalytic domain-containing protein</fullName>
    </recommendedName>
</protein>
<dbReference type="Gene3D" id="3.10.10.10">
    <property type="entry name" value="HIV Type 1 Reverse Transcriptase, subunit A, domain 1"/>
    <property type="match status" value="1"/>
</dbReference>
<evidence type="ECO:0000313" key="3">
    <source>
        <dbReference type="Proteomes" id="UP001159363"/>
    </source>
</evidence>
<dbReference type="EMBL" id="JARBHB010000001">
    <property type="protein sequence ID" value="KAJ8897956.1"/>
    <property type="molecule type" value="Genomic_DNA"/>
</dbReference>
<dbReference type="Pfam" id="PF00078">
    <property type="entry name" value="RVT_1"/>
    <property type="match status" value="1"/>
</dbReference>
<evidence type="ECO:0000259" key="1">
    <source>
        <dbReference type="PROSITE" id="PS50994"/>
    </source>
</evidence>
<proteinExistence type="predicted"/>
<dbReference type="InterPro" id="IPR036397">
    <property type="entry name" value="RNaseH_sf"/>
</dbReference>
<comment type="caution">
    <text evidence="2">The sequence shown here is derived from an EMBL/GenBank/DDBJ whole genome shotgun (WGS) entry which is preliminary data.</text>
</comment>
<feature type="domain" description="Integrase catalytic" evidence="1">
    <location>
        <begin position="731"/>
        <end position="884"/>
    </location>
</feature>
<dbReference type="PROSITE" id="PS50994">
    <property type="entry name" value="INTEGRASE"/>
    <property type="match status" value="1"/>
</dbReference>
<keyword evidence="3" id="KW-1185">Reference proteome</keyword>
<dbReference type="SUPFAM" id="SSF53098">
    <property type="entry name" value="Ribonuclease H-like"/>
    <property type="match status" value="1"/>
</dbReference>
<dbReference type="InterPro" id="IPR000477">
    <property type="entry name" value="RT_dom"/>
</dbReference>
<dbReference type="Gene3D" id="3.30.70.270">
    <property type="match status" value="3"/>
</dbReference>
<dbReference type="InterPro" id="IPR043502">
    <property type="entry name" value="DNA/RNA_pol_sf"/>
</dbReference>